<dbReference type="AlphaFoldDB" id="A0A3L6ZWA1"/>
<keyword evidence="4 9" id="KW-0812">Transmembrane</keyword>
<accession>A0A3L6ZWA1</accession>
<keyword evidence="5" id="KW-0029">Amino-acid transport</keyword>
<name>A0A3L6ZWA1_9MICO</name>
<evidence type="ECO:0000256" key="1">
    <source>
        <dbReference type="ARBA" id="ARBA00004651"/>
    </source>
</evidence>
<dbReference type="Pfam" id="PF02653">
    <property type="entry name" value="BPD_transp_2"/>
    <property type="match status" value="1"/>
</dbReference>
<evidence type="ECO:0000256" key="3">
    <source>
        <dbReference type="ARBA" id="ARBA00022475"/>
    </source>
</evidence>
<feature type="transmembrane region" description="Helical" evidence="9">
    <location>
        <begin position="233"/>
        <end position="257"/>
    </location>
</feature>
<feature type="transmembrane region" description="Helical" evidence="9">
    <location>
        <begin position="286"/>
        <end position="304"/>
    </location>
</feature>
<evidence type="ECO:0000256" key="4">
    <source>
        <dbReference type="ARBA" id="ARBA00022692"/>
    </source>
</evidence>
<dbReference type="Gene3D" id="2.60.40.10">
    <property type="entry name" value="Immunoglobulins"/>
    <property type="match status" value="1"/>
</dbReference>
<reference evidence="11 12" key="1">
    <citation type="submission" date="2018-10" db="EMBL/GenBank/DDBJ databases">
        <authorList>
            <person name="Li J."/>
        </authorList>
    </citation>
    <scope>NUCLEOTIDE SEQUENCE [LARGE SCALE GENOMIC DNA]</scope>
    <source>
        <strain evidence="11 12">CCTCC AB209002</strain>
    </source>
</reference>
<feature type="transmembrane region" description="Helical" evidence="9">
    <location>
        <begin position="335"/>
        <end position="354"/>
    </location>
</feature>
<keyword evidence="6 9" id="KW-1133">Transmembrane helix</keyword>
<dbReference type="PANTHER" id="PTHR11795">
    <property type="entry name" value="BRANCHED-CHAIN AMINO ACID TRANSPORT SYSTEM PERMEASE PROTEIN LIVH"/>
    <property type="match status" value="1"/>
</dbReference>
<dbReference type="RefSeq" id="WP_121672475.1">
    <property type="nucleotide sequence ID" value="NZ_BMXM01000005.1"/>
</dbReference>
<dbReference type="GO" id="GO:0005886">
    <property type="term" value="C:plasma membrane"/>
    <property type="evidence" value="ECO:0007669"/>
    <property type="project" value="UniProtKB-SubCell"/>
</dbReference>
<keyword evidence="7 9" id="KW-0472">Membrane</keyword>
<comment type="similarity">
    <text evidence="8">Belongs to the binding-protein-dependent transport system permease family. LivHM subfamily.</text>
</comment>
<organism evidence="11 12">
    <name type="scientific">Mycetocola manganoxydans</name>
    <dbReference type="NCBI Taxonomy" id="699879"/>
    <lineage>
        <taxon>Bacteria</taxon>
        <taxon>Bacillati</taxon>
        <taxon>Actinomycetota</taxon>
        <taxon>Actinomycetes</taxon>
        <taxon>Micrococcales</taxon>
        <taxon>Microbacteriaceae</taxon>
        <taxon>Mycetocola</taxon>
    </lineage>
</organism>
<dbReference type="PANTHER" id="PTHR11795:SF449">
    <property type="entry name" value="BRANCHED-CHAIN AMINO ACID TRANSPORT PERMEASE PROTEIN LIVH-RELATED"/>
    <property type="match status" value="1"/>
</dbReference>
<evidence type="ECO:0000256" key="6">
    <source>
        <dbReference type="ARBA" id="ARBA00022989"/>
    </source>
</evidence>
<dbReference type="GO" id="GO:0022857">
    <property type="term" value="F:transmembrane transporter activity"/>
    <property type="evidence" value="ECO:0007669"/>
    <property type="project" value="InterPro"/>
</dbReference>
<comment type="subcellular location">
    <subcellularLocation>
        <location evidence="1">Cell membrane</location>
        <topology evidence="1">Multi-pass membrane protein</topology>
    </subcellularLocation>
</comment>
<proteinExistence type="inferred from homology"/>
<dbReference type="InterPro" id="IPR052157">
    <property type="entry name" value="BCAA_transport_permease"/>
</dbReference>
<evidence type="ECO:0000256" key="8">
    <source>
        <dbReference type="ARBA" id="ARBA00037998"/>
    </source>
</evidence>
<keyword evidence="2" id="KW-0813">Transport</keyword>
<keyword evidence="10" id="KW-0732">Signal</keyword>
<feature type="signal peptide" evidence="10">
    <location>
        <begin position="1"/>
        <end position="34"/>
    </location>
</feature>
<feature type="transmembrane region" description="Helical" evidence="9">
    <location>
        <begin position="401"/>
        <end position="422"/>
    </location>
</feature>
<feature type="transmembrane region" description="Helical" evidence="9">
    <location>
        <begin position="203"/>
        <end position="221"/>
    </location>
</feature>
<protein>
    <submittedName>
        <fullName evidence="11">Branched-chain amino acid ABC transporter permease</fullName>
    </submittedName>
</protein>
<dbReference type="InterPro" id="IPR013783">
    <property type="entry name" value="Ig-like_fold"/>
</dbReference>
<keyword evidence="3" id="KW-1003">Cell membrane</keyword>
<feature type="transmembrane region" description="Helical" evidence="9">
    <location>
        <begin position="366"/>
        <end position="395"/>
    </location>
</feature>
<dbReference type="GO" id="GO:0006865">
    <property type="term" value="P:amino acid transport"/>
    <property type="evidence" value="ECO:0007669"/>
    <property type="project" value="UniProtKB-KW"/>
</dbReference>
<evidence type="ECO:0000256" key="10">
    <source>
        <dbReference type="SAM" id="SignalP"/>
    </source>
</evidence>
<keyword evidence="12" id="KW-1185">Reference proteome</keyword>
<feature type="chain" id="PRO_5039453958" evidence="10">
    <location>
        <begin position="35"/>
        <end position="435"/>
    </location>
</feature>
<evidence type="ECO:0000313" key="12">
    <source>
        <dbReference type="Proteomes" id="UP000270299"/>
    </source>
</evidence>
<gene>
    <name evidence="11" type="ORF">D9V29_06260</name>
</gene>
<dbReference type="Proteomes" id="UP000270299">
    <property type="component" value="Unassembled WGS sequence"/>
</dbReference>
<comment type="caution">
    <text evidence="11">The sequence shown here is derived from an EMBL/GenBank/DDBJ whole genome shotgun (WGS) entry which is preliminary data.</text>
</comment>
<evidence type="ECO:0000256" key="9">
    <source>
        <dbReference type="SAM" id="Phobius"/>
    </source>
</evidence>
<evidence type="ECO:0000256" key="7">
    <source>
        <dbReference type="ARBA" id="ARBA00023136"/>
    </source>
</evidence>
<dbReference type="OrthoDB" id="9807115at2"/>
<dbReference type="EMBL" id="RCUV01000006">
    <property type="protein sequence ID" value="RLP72034.1"/>
    <property type="molecule type" value="Genomic_DNA"/>
</dbReference>
<dbReference type="GO" id="GO:0005975">
    <property type="term" value="P:carbohydrate metabolic process"/>
    <property type="evidence" value="ECO:0007669"/>
    <property type="project" value="UniProtKB-ARBA"/>
</dbReference>
<evidence type="ECO:0000256" key="2">
    <source>
        <dbReference type="ARBA" id="ARBA00022448"/>
    </source>
</evidence>
<dbReference type="InterPro" id="IPR001851">
    <property type="entry name" value="ABC_transp_permease"/>
</dbReference>
<dbReference type="CDD" id="cd06582">
    <property type="entry name" value="TM_PBP1_LivH_like"/>
    <property type="match status" value="1"/>
</dbReference>
<feature type="transmembrane region" description="Helical" evidence="9">
    <location>
        <begin position="154"/>
        <end position="173"/>
    </location>
</feature>
<evidence type="ECO:0000313" key="11">
    <source>
        <dbReference type="EMBL" id="RLP72034.1"/>
    </source>
</evidence>
<sequence length="435" mass="45925">MSSPHSVQAPRRARSILLFIALLFGALILQTATAAPAQADEVGEEYDFYFAGNVKYESKALEDVTITVDGNGYNAEVETDAEGKWKIGVPEKGTYTVTLDEETLPEGVIVAEGSASVESEIALTNSKIVNYFLGEGVRVTTSFFDQLVERTVNGLNFGLLLALAAIGASLVFGTTGLSNFAHGEMVTFGAVMALVFTNLQLPIWVALPAAVVMSGVFGYVLDTGLWRPLRKKGVGIVQVMIVSIGLSLLVRYVFLYFIGGGTFQLPGAGGAQIALFGSVTLSVTDIVSMATSIIVLLGVAWWLVNTRTGKATRAISDNPSLAAASGIDVDKVIRIVWILAAALAGLAGILWAYFRPGIKWDMGTQILLLVFGAIVLGGLGTAFGALLGAIIVGLLVEVSTLWIPSDIKYVGALVVLIAVLLVKPQGLLGRKERIG</sequence>
<evidence type="ECO:0000256" key="5">
    <source>
        <dbReference type="ARBA" id="ARBA00022970"/>
    </source>
</evidence>